<dbReference type="SUPFAM" id="SSF46689">
    <property type="entry name" value="Homeodomain-like"/>
    <property type="match status" value="1"/>
</dbReference>
<dbReference type="InterPro" id="IPR050863">
    <property type="entry name" value="CenT-Element_Derived"/>
</dbReference>
<dbReference type="AlphaFoldDB" id="A0A8S2XBK5"/>
<evidence type="ECO:0000259" key="1">
    <source>
        <dbReference type="Pfam" id="PF03184"/>
    </source>
</evidence>
<dbReference type="InterPro" id="IPR036397">
    <property type="entry name" value="RNaseH_sf"/>
</dbReference>
<feature type="non-terminal residue" evidence="3">
    <location>
        <position position="1"/>
    </location>
</feature>
<protein>
    <recommendedName>
        <fullName evidence="5">DDE-1 domain-containing protein</fullName>
    </recommendedName>
</protein>
<gene>
    <name evidence="3" type="ORF">SRO942_LOCUS44284</name>
</gene>
<dbReference type="Pfam" id="PF05225">
    <property type="entry name" value="HTH_psq"/>
    <property type="match status" value="1"/>
</dbReference>
<dbReference type="PANTHER" id="PTHR19303:SF74">
    <property type="entry name" value="POGO TRANSPOSABLE ELEMENT WITH KRAB DOMAIN"/>
    <property type="match status" value="1"/>
</dbReference>
<accession>A0A8S2XBK5</accession>
<dbReference type="Proteomes" id="UP000681722">
    <property type="component" value="Unassembled WGS sequence"/>
</dbReference>
<name>A0A8S2XBK5_9BILA</name>
<dbReference type="InterPro" id="IPR009057">
    <property type="entry name" value="Homeodomain-like_sf"/>
</dbReference>
<dbReference type="InterPro" id="IPR004875">
    <property type="entry name" value="DDE_SF_endonuclease_dom"/>
</dbReference>
<dbReference type="OrthoDB" id="10065929at2759"/>
<dbReference type="Gene3D" id="3.30.420.10">
    <property type="entry name" value="Ribonuclease H-like superfamily/Ribonuclease H"/>
    <property type="match status" value="1"/>
</dbReference>
<sequence length="453" mass="51521">FMPRTYVKKGQGSRYSEEDFHSALKEISNEINIHSIAKKYNIPYSTLYVHHFSQVAHRGAGRSTHFTDMEETYLVSAATISQEWGEPLTPEDLVQMAAYYAQEFGKEKSFQGGRPTIEWYYSFMLRHPELKTAKPIPLKSQLAKVTKPTIDKWFDLLEKVIVDNDLMDKPPQIFNCDESGFSDETERTTVIVPSPTKFPYKKQGGTGGKSFYSVLFCVSASGVILPPYTIYKAKRLMSNWCLGGPSGAGYNTSKNGWIQEDVFYEWLKCMFIPYTDKTPKPILLLLDGHGSHHSVRTVELAIENHIVLLCLPANSTHILQPLHVVFFKPIKQKYLEILNEYYKTSAVRKVNIIKGFMTAGIYPLDKTSVNLQKILRCNEQIERNIADAADDQQQHINVEEEEEKSQCSVKTAPSTTTQLYTTRALSKFASSNRQGLESNLWINDSKINSVQLL</sequence>
<dbReference type="PANTHER" id="PTHR19303">
    <property type="entry name" value="TRANSPOSON"/>
    <property type="match status" value="1"/>
</dbReference>
<dbReference type="EMBL" id="CAJOBC010104158">
    <property type="protein sequence ID" value="CAF4490073.1"/>
    <property type="molecule type" value="Genomic_DNA"/>
</dbReference>
<reference evidence="3" key="1">
    <citation type="submission" date="2021-02" db="EMBL/GenBank/DDBJ databases">
        <authorList>
            <person name="Nowell W R."/>
        </authorList>
    </citation>
    <scope>NUCLEOTIDE SEQUENCE</scope>
</reference>
<comment type="caution">
    <text evidence="3">The sequence shown here is derived from an EMBL/GenBank/DDBJ whole genome shotgun (WGS) entry which is preliminary data.</text>
</comment>
<evidence type="ECO:0000313" key="3">
    <source>
        <dbReference type="EMBL" id="CAF4490073.1"/>
    </source>
</evidence>
<dbReference type="Pfam" id="PF03184">
    <property type="entry name" value="DDE_1"/>
    <property type="match status" value="1"/>
</dbReference>
<organism evidence="3 4">
    <name type="scientific">Didymodactylos carnosus</name>
    <dbReference type="NCBI Taxonomy" id="1234261"/>
    <lineage>
        <taxon>Eukaryota</taxon>
        <taxon>Metazoa</taxon>
        <taxon>Spiralia</taxon>
        <taxon>Gnathifera</taxon>
        <taxon>Rotifera</taxon>
        <taxon>Eurotatoria</taxon>
        <taxon>Bdelloidea</taxon>
        <taxon>Philodinida</taxon>
        <taxon>Philodinidae</taxon>
        <taxon>Didymodactylos</taxon>
    </lineage>
</organism>
<feature type="domain" description="DDE-1" evidence="1">
    <location>
        <begin position="214"/>
        <end position="344"/>
    </location>
</feature>
<feature type="domain" description="HTH psq-type" evidence="2">
    <location>
        <begin position="16"/>
        <end position="52"/>
    </location>
</feature>
<dbReference type="GO" id="GO:0005634">
    <property type="term" value="C:nucleus"/>
    <property type="evidence" value="ECO:0007669"/>
    <property type="project" value="TreeGrafter"/>
</dbReference>
<evidence type="ECO:0000259" key="2">
    <source>
        <dbReference type="Pfam" id="PF05225"/>
    </source>
</evidence>
<dbReference type="InterPro" id="IPR007889">
    <property type="entry name" value="HTH_Psq"/>
</dbReference>
<proteinExistence type="predicted"/>
<evidence type="ECO:0000313" key="4">
    <source>
        <dbReference type="Proteomes" id="UP000681722"/>
    </source>
</evidence>
<dbReference type="GO" id="GO:0003677">
    <property type="term" value="F:DNA binding"/>
    <property type="evidence" value="ECO:0007669"/>
    <property type="project" value="InterPro"/>
</dbReference>
<evidence type="ECO:0008006" key="5">
    <source>
        <dbReference type="Google" id="ProtNLM"/>
    </source>
</evidence>